<evidence type="ECO:0000313" key="7">
    <source>
        <dbReference type="Proteomes" id="UP001597419"/>
    </source>
</evidence>
<dbReference type="PRINTS" id="PR00502">
    <property type="entry name" value="NUDIXFAMILY"/>
</dbReference>
<comment type="caution">
    <text evidence="6">The sequence shown here is derived from an EMBL/GenBank/DDBJ whole genome shotgun (WGS) entry which is preliminary data.</text>
</comment>
<reference evidence="7" key="1">
    <citation type="journal article" date="2019" name="Int. J. Syst. Evol. Microbiol.">
        <title>The Global Catalogue of Microorganisms (GCM) 10K type strain sequencing project: providing services to taxonomists for standard genome sequencing and annotation.</title>
        <authorList>
            <consortium name="The Broad Institute Genomics Platform"/>
            <consortium name="The Broad Institute Genome Sequencing Center for Infectious Disease"/>
            <person name="Wu L."/>
            <person name="Ma J."/>
        </authorList>
    </citation>
    <scope>NUCLEOTIDE SEQUENCE [LARGE SCALE GENOMIC DNA]</scope>
    <source>
        <strain evidence="7">CGMCC 4.7643</strain>
    </source>
</reference>
<dbReference type="InterPro" id="IPR000086">
    <property type="entry name" value="NUDIX_hydrolase_dom"/>
</dbReference>
<dbReference type="SUPFAM" id="SSF55811">
    <property type="entry name" value="Nudix"/>
    <property type="match status" value="1"/>
</dbReference>
<evidence type="ECO:0000256" key="4">
    <source>
        <dbReference type="RuleBase" id="RU003476"/>
    </source>
</evidence>
<dbReference type="RefSeq" id="WP_345404294.1">
    <property type="nucleotide sequence ID" value="NZ_BAABHG010000016.1"/>
</dbReference>
<protein>
    <submittedName>
        <fullName evidence="6">NUDIX domain-containing protein</fullName>
    </submittedName>
</protein>
<evidence type="ECO:0000313" key="6">
    <source>
        <dbReference type="EMBL" id="MFD2461430.1"/>
    </source>
</evidence>
<comment type="similarity">
    <text evidence="2 4">Belongs to the Nudix hydrolase family.</text>
</comment>
<accession>A0ABW5GKU5</accession>
<keyword evidence="3 4" id="KW-0378">Hydrolase</keyword>
<sequence length="137" mass="14769">MDDSPRGSIRAVGAVLHDDQGRLLLVKRAHEPDAGLWTIPGGKVEPGETDEQALVRELLEETGLEVTLRAHVGSVTRGRYDIHDYACEVVGGTLTPGDDAADARWADLADLTSLNATNRLLDALFVTLSDWGVLPRS</sequence>
<dbReference type="InterPro" id="IPR020084">
    <property type="entry name" value="NUDIX_hydrolase_CS"/>
</dbReference>
<organism evidence="6 7">
    <name type="scientific">Amycolatopsis samaneae</name>
    <dbReference type="NCBI Taxonomy" id="664691"/>
    <lineage>
        <taxon>Bacteria</taxon>
        <taxon>Bacillati</taxon>
        <taxon>Actinomycetota</taxon>
        <taxon>Actinomycetes</taxon>
        <taxon>Pseudonocardiales</taxon>
        <taxon>Pseudonocardiaceae</taxon>
        <taxon>Amycolatopsis</taxon>
    </lineage>
</organism>
<dbReference type="PROSITE" id="PS51462">
    <property type="entry name" value="NUDIX"/>
    <property type="match status" value="1"/>
</dbReference>
<dbReference type="EMBL" id="JBHUKU010000013">
    <property type="protein sequence ID" value="MFD2461430.1"/>
    <property type="molecule type" value="Genomic_DNA"/>
</dbReference>
<evidence type="ECO:0000256" key="1">
    <source>
        <dbReference type="ARBA" id="ARBA00001946"/>
    </source>
</evidence>
<dbReference type="PANTHER" id="PTHR43046">
    <property type="entry name" value="GDP-MANNOSE MANNOSYL HYDROLASE"/>
    <property type="match status" value="1"/>
</dbReference>
<evidence type="ECO:0000259" key="5">
    <source>
        <dbReference type="PROSITE" id="PS51462"/>
    </source>
</evidence>
<dbReference type="Gene3D" id="3.90.79.10">
    <property type="entry name" value="Nucleoside Triphosphate Pyrophosphohydrolase"/>
    <property type="match status" value="1"/>
</dbReference>
<dbReference type="Pfam" id="PF00293">
    <property type="entry name" value="NUDIX"/>
    <property type="match status" value="1"/>
</dbReference>
<dbReference type="PANTHER" id="PTHR43046:SF14">
    <property type="entry name" value="MUTT_NUDIX FAMILY PROTEIN"/>
    <property type="match status" value="1"/>
</dbReference>
<dbReference type="InterPro" id="IPR020476">
    <property type="entry name" value="Nudix_hydrolase"/>
</dbReference>
<dbReference type="PROSITE" id="PS00893">
    <property type="entry name" value="NUDIX_BOX"/>
    <property type="match status" value="1"/>
</dbReference>
<dbReference type="Proteomes" id="UP001597419">
    <property type="component" value="Unassembled WGS sequence"/>
</dbReference>
<keyword evidence="7" id="KW-1185">Reference proteome</keyword>
<proteinExistence type="inferred from homology"/>
<evidence type="ECO:0000256" key="3">
    <source>
        <dbReference type="ARBA" id="ARBA00022801"/>
    </source>
</evidence>
<evidence type="ECO:0000256" key="2">
    <source>
        <dbReference type="ARBA" id="ARBA00005582"/>
    </source>
</evidence>
<feature type="domain" description="Nudix hydrolase" evidence="5">
    <location>
        <begin position="7"/>
        <end position="128"/>
    </location>
</feature>
<name>A0ABW5GKU5_9PSEU</name>
<gene>
    <name evidence="6" type="ORF">ACFSYJ_22690</name>
</gene>
<comment type="cofactor">
    <cofactor evidence="1">
        <name>Mg(2+)</name>
        <dbReference type="ChEBI" id="CHEBI:18420"/>
    </cofactor>
</comment>
<dbReference type="InterPro" id="IPR015797">
    <property type="entry name" value="NUDIX_hydrolase-like_dom_sf"/>
</dbReference>